<dbReference type="Proteomes" id="UP000821865">
    <property type="component" value="Chromosome 3"/>
</dbReference>
<organism evidence="1 2">
    <name type="scientific">Dermacentor silvarum</name>
    <name type="common">Tick</name>
    <dbReference type="NCBI Taxonomy" id="543639"/>
    <lineage>
        <taxon>Eukaryota</taxon>
        <taxon>Metazoa</taxon>
        <taxon>Ecdysozoa</taxon>
        <taxon>Arthropoda</taxon>
        <taxon>Chelicerata</taxon>
        <taxon>Arachnida</taxon>
        <taxon>Acari</taxon>
        <taxon>Parasitiformes</taxon>
        <taxon>Ixodida</taxon>
        <taxon>Ixodoidea</taxon>
        <taxon>Ixodidae</taxon>
        <taxon>Rhipicephalinae</taxon>
        <taxon>Dermacentor</taxon>
    </lineage>
</organism>
<evidence type="ECO:0000313" key="2">
    <source>
        <dbReference type="Proteomes" id="UP000821865"/>
    </source>
</evidence>
<name>A0ACB8D7K8_DERSI</name>
<dbReference type="EMBL" id="CM023472">
    <property type="protein sequence ID" value="KAH7960320.1"/>
    <property type="molecule type" value="Genomic_DNA"/>
</dbReference>
<accession>A0ACB8D7K8</accession>
<keyword evidence="2" id="KW-1185">Reference proteome</keyword>
<proteinExistence type="predicted"/>
<sequence>MVLCCWLAAEASGQRFQQQRLEQETTGRRPLQKQEEAPYYRDALPRSAPAVPRYYPPAPVHYVSIGEKLDGEYRFGYDSGNGPLGHSYRQEFRLPDGSTRGSYGYVDSRGHMRRVHYSAGKSGFVILKDERILDKEPPKDTLLGKDDLLTTTAAPAKADQVPQRDQELLPRAPQFQEESRHVETQQSPRAQVAPVPLPSKSAQEIQAEYFRSQLLASATVARERYAEPEAAAQTATATEEEPPQQPLPKPRLSRPRPHRRRKRPKKTTTTTTTTEAPSQEAKSEEVSGAEEPPSAVAAPEAQPSPTPQRTSPILRPRKLHRPPLAQLSPQGQRQTSVQGPPPLQPPPLEQGPPLAQFPIPEVRRPAQLQRVANEQQGLSQDQRPIQGHGAPHVVQRQRRPPAAAAPPQVQERPPQGARDIEVHRAPQRAFGSAQRHSQVVREPEVQRAPPARAEPAPEPYVPPPPLIDSPHGNAGGKTSGFGQRLSGRRTSQTIVAQSDQSRDPDVQAEERPTPSPRHRSRYHTTRRTRRPTLSIESEFPDFPVTRAPHRAAAGLPSKRRRVKVSRPVQLSQVSPVEEVTTLAPTTTTTPEPAPTTTASIATPDPGPVVTVASTPGLATPVFPSAEQSFYRTHGIPQGPYNTYGQGVTLPQRPFTQPSPFTPPVTVAETPTVTPAPRENPAPADGEPDIPPQRTLGRPNVAVAQQGPQLGQQGAFPLRPQGQVFGQPSLLPGQAPPHLNSPFPQRPVYQLPGFTPGQSPPAPQHYFPPLGAPFVPRNSTFVQDVPVSGQPRTVLPEAAAAPSLRNRTSEAFPLPVQRSFVDTSAQGGLRQQGPALANPYSSVQPAHVFGPPPGSVPPFGGFANQYPGAQFRGAPPPGLVDPQFRGHTQLPLPNQAGAASQRTPSQQQNSFVTEATPGVTQLNDLRTTPLSLSTPSTPAENQYVDDVGTTLQLPTPAPPAAPSLSTFSDDRTTAAPFEYQTSRPSVLQYQPPSRPSAQFATSPAVPEYQTTPRPTPQFQQSLEPQQQTTSPAPQSQPSGPQAPPSSQSHFRLGNPQQQQHNTIGAQPQFNSIGGAQQGYDPYQQQFGGGYQIGNTLFSPVQQSSQDLGGGYQYPDSGPFQAQFGGPYQPQYTTVDGYPQYQSSAGLGDIRGSGTNQQGYRATTPPVFDRTLLSYDIGVPLRS</sequence>
<gene>
    <name evidence="1" type="ORF">HPB49_018709</name>
</gene>
<evidence type="ECO:0000313" key="1">
    <source>
        <dbReference type="EMBL" id="KAH7960320.1"/>
    </source>
</evidence>
<comment type="caution">
    <text evidence="1">The sequence shown here is derived from an EMBL/GenBank/DDBJ whole genome shotgun (WGS) entry which is preliminary data.</text>
</comment>
<protein>
    <submittedName>
        <fullName evidence="1">Uncharacterized protein</fullName>
    </submittedName>
</protein>
<reference evidence="1" key="1">
    <citation type="submission" date="2020-05" db="EMBL/GenBank/DDBJ databases">
        <title>Large-scale comparative analyses of tick genomes elucidate their genetic diversity and vector capacities.</title>
        <authorList>
            <person name="Jia N."/>
            <person name="Wang J."/>
            <person name="Shi W."/>
            <person name="Du L."/>
            <person name="Sun Y."/>
            <person name="Zhan W."/>
            <person name="Jiang J."/>
            <person name="Wang Q."/>
            <person name="Zhang B."/>
            <person name="Ji P."/>
            <person name="Sakyi L.B."/>
            <person name="Cui X."/>
            <person name="Yuan T."/>
            <person name="Jiang B."/>
            <person name="Yang W."/>
            <person name="Lam T.T.-Y."/>
            <person name="Chang Q."/>
            <person name="Ding S."/>
            <person name="Wang X."/>
            <person name="Zhu J."/>
            <person name="Ruan X."/>
            <person name="Zhao L."/>
            <person name="Wei J."/>
            <person name="Que T."/>
            <person name="Du C."/>
            <person name="Cheng J."/>
            <person name="Dai P."/>
            <person name="Han X."/>
            <person name="Huang E."/>
            <person name="Gao Y."/>
            <person name="Liu J."/>
            <person name="Shao H."/>
            <person name="Ye R."/>
            <person name="Li L."/>
            <person name="Wei W."/>
            <person name="Wang X."/>
            <person name="Wang C."/>
            <person name="Yang T."/>
            <person name="Huo Q."/>
            <person name="Li W."/>
            <person name="Guo W."/>
            <person name="Chen H."/>
            <person name="Zhou L."/>
            <person name="Ni X."/>
            <person name="Tian J."/>
            <person name="Zhou Y."/>
            <person name="Sheng Y."/>
            <person name="Liu T."/>
            <person name="Pan Y."/>
            <person name="Xia L."/>
            <person name="Li J."/>
            <person name="Zhao F."/>
            <person name="Cao W."/>
        </authorList>
    </citation>
    <scope>NUCLEOTIDE SEQUENCE</scope>
    <source>
        <strain evidence="1">Dsil-2018</strain>
    </source>
</reference>